<proteinExistence type="predicted"/>
<dbReference type="Proteomes" id="UP001162483">
    <property type="component" value="Unassembled WGS sequence"/>
</dbReference>
<reference evidence="1" key="1">
    <citation type="submission" date="2023-05" db="EMBL/GenBank/DDBJ databases">
        <authorList>
            <person name="Stuckert A."/>
        </authorList>
    </citation>
    <scope>NUCLEOTIDE SEQUENCE</scope>
</reference>
<organism evidence="1 2">
    <name type="scientific">Staurois parvus</name>
    <dbReference type="NCBI Taxonomy" id="386267"/>
    <lineage>
        <taxon>Eukaryota</taxon>
        <taxon>Metazoa</taxon>
        <taxon>Chordata</taxon>
        <taxon>Craniata</taxon>
        <taxon>Vertebrata</taxon>
        <taxon>Euteleostomi</taxon>
        <taxon>Amphibia</taxon>
        <taxon>Batrachia</taxon>
        <taxon>Anura</taxon>
        <taxon>Neobatrachia</taxon>
        <taxon>Ranoidea</taxon>
        <taxon>Ranidae</taxon>
        <taxon>Staurois</taxon>
    </lineage>
</organism>
<evidence type="ECO:0000313" key="2">
    <source>
        <dbReference type="Proteomes" id="UP001162483"/>
    </source>
</evidence>
<feature type="non-terminal residue" evidence="1">
    <location>
        <position position="37"/>
    </location>
</feature>
<name>A0ABN9HDM1_9NEOB</name>
<keyword evidence="2" id="KW-1185">Reference proteome</keyword>
<protein>
    <submittedName>
        <fullName evidence="1">Uncharacterized protein</fullName>
    </submittedName>
</protein>
<gene>
    <name evidence="1" type="ORF">SPARVUS_LOCUS15770335</name>
</gene>
<sequence length="37" mass="3983">MSCQSAPACFFGRSAENMFSPSLEICVLSPDSPAQSW</sequence>
<comment type="caution">
    <text evidence="1">The sequence shown here is derived from an EMBL/GenBank/DDBJ whole genome shotgun (WGS) entry which is preliminary data.</text>
</comment>
<evidence type="ECO:0000313" key="1">
    <source>
        <dbReference type="EMBL" id="CAI9619022.1"/>
    </source>
</evidence>
<accession>A0ABN9HDM1</accession>
<dbReference type="EMBL" id="CATNWA010020581">
    <property type="protein sequence ID" value="CAI9619022.1"/>
    <property type="molecule type" value="Genomic_DNA"/>
</dbReference>